<name>A0A2K9P3E2_9FIRM</name>
<keyword evidence="3" id="KW-1185">Reference proteome</keyword>
<feature type="domain" description="Ribbon-helix-helix protein CopG" evidence="1">
    <location>
        <begin position="20"/>
        <end position="58"/>
    </location>
</feature>
<dbReference type="GeneID" id="98062985"/>
<evidence type="ECO:0000313" key="2">
    <source>
        <dbReference type="EMBL" id="AUO19751.1"/>
    </source>
</evidence>
<sequence length="64" mass="7487">MKEDKLKISKRRLKGDDGFKVFSVRLEQGLVDRIDNIAEYTNRSRNELIGILLRYAVENCEITD</sequence>
<reference evidence="2 3" key="1">
    <citation type="submission" date="2017-04" db="EMBL/GenBank/DDBJ databases">
        <title>Monoglobus pectinilyticus 14 draft genome.</title>
        <authorList>
            <person name="Kim C."/>
            <person name="Rosendale D.I."/>
            <person name="Kelly W.J."/>
            <person name="Tannock G.W."/>
            <person name="Patchett M.L."/>
            <person name="Jordens J.Z."/>
        </authorList>
    </citation>
    <scope>NUCLEOTIDE SEQUENCE [LARGE SCALE GENOMIC DNA]</scope>
    <source>
        <strain evidence="2 3">14</strain>
    </source>
</reference>
<dbReference type="InterPro" id="IPR010985">
    <property type="entry name" value="Ribbon_hlx_hlx"/>
</dbReference>
<dbReference type="AlphaFoldDB" id="A0A2K9P3E2"/>
<evidence type="ECO:0000313" key="3">
    <source>
        <dbReference type="Proteomes" id="UP000235589"/>
    </source>
</evidence>
<dbReference type="Proteomes" id="UP000235589">
    <property type="component" value="Chromosome"/>
</dbReference>
<dbReference type="KEGG" id="mpec:B9O19_01594"/>
<dbReference type="RefSeq" id="WP_102365929.1">
    <property type="nucleotide sequence ID" value="NZ_CP020991.1"/>
</dbReference>
<dbReference type="SUPFAM" id="SSF47598">
    <property type="entry name" value="Ribbon-helix-helix"/>
    <property type="match status" value="1"/>
</dbReference>
<dbReference type="OrthoDB" id="1666879at2"/>
<protein>
    <recommendedName>
        <fullName evidence="1">Ribbon-helix-helix protein CopG domain-containing protein</fullName>
    </recommendedName>
</protein>
<dbReference type="Pfam" id="PF01402">
    <property type="entry name" value="RHH_1"/>
    <property type="match status" value="1"/>
</dbReference>
<organism evidence="2 3">
    <name type="scientific">Monoglobus pectinilyticus</name>
    <dbReference type="NCBI Taxonomy" id="1981510"/>
    <lineage>
        <taxon>Bacteria</taxon>
        <taxon>Bacillati</taxon>
        <taxon>Bacillota</taxon>
        <taxon>Clostridia</taxon>
        <taxon>Monoglobales</taxon>
        <taxon>Monoglobaceae</taxon>
        <taxon>Monoglobus</taxon>
    </lineage>
</organism>
<evidence type="ECO:0000259" key="1">
    <source>
        <dbReference type="Pfam" id="PF01402"/>
    </source>
</evidence>
<accession>A0A2K9P3E2</accession>
<dbReference type="GO" id="GO:0006355">
    <property type="term" value="P:regulation of DNA-templated transcription"/>
    <property type="evidence" value="ECO:0007669"/>
    <property type="project" value="InterPro"/>
</dbReference>
<dbReference type="InterPro" id="IPR002145">
    <property type="entry name" value="CopG"/>
</dbReference>
<gene>
    <name evidence="2" type="ORF">B9O19_01594</name>
</gene>
<proteinExistence type="predicted"/>
<dbReference type="EMBL" id="CP020991">
    <property type="protein sequence ID" value="AUO19751.1"/>
    <property type="molecule type" value="Genomic_DNA"/>
</dbReference>